<dbReference type="GO" id="GO:0020037">
    <property type="term" value="F:heme binding"/>
    <property type="evidence" value="ECO:0007669"/>
    <property type="project" value="InterPro"/>
</dbReference>
<evidence type="ECO:0000256" key="3">
    <source>
        <dbReference type="ARBA" id="ARBA00023004"/>
    </source>
</evidence>
<gene>
    <name evidence="7" type="ORF">LX80_01143</name>
</gene>
<feature type="transmembrane region" description="Helical" evidence="5">
    <location>
        <begin position="145"/>
        <end position="169"/>
    </location>
</feature>
<dbReference type="InterPro" id="IPR009056">
    <property type="entry name" value="Cyt_c-like_dom"/>
</dbReference>
<feature type="transmembrane region" description="Helical" evidence="5">
    <location>
        <begin position="85"/>
        <end position="107"/>
    </location>
</feature>
<evidence type="ECO:0000256" key="1">
    <source>
        <dbReference type="ARBA" id="ARBA00022617"/>
    </source>
</evidence>
<dbReference type="EMBL" id="QKZV01000003">
    <property type="protein sequence ID" value="PZX63499.1"/>
    <property type="molecule type" value="Genomic_DNA"/>
</dbReference>
<keyword evidence="3 4" id="KW-0408">Iron</keyword>
<proteinExistence type="predicted"/>
<evidence type="ECO:0000256" key="5">
    <source>
        <dbReference type="SAM" id="Phobius"/>
    </source>
</evidence>
<organism evidence="7 8">
    <name type="scientific">Hydrotalea sandarakina</name>
    <dbReference type="NCBI Taxonomy" id="1004304"/>
    <lineage>
        <taxon>Bacteria</taxon>
        <taxon>Pseudomonadati</taxon>
        <taxon>Bacteroidota</taxon>
        <taxon>Chitinophagia</taxon>
        <taxon>Chitinophagales</taxon>
        <taxon>Chitinophagaceae</taxon>
        <taxon>Hydrotalea</taxon>
    </lineage>
</organism>
<evidence type="ECO:0000313" key="8">
    <source>
        <dbReference type="Proteomes" id="UP000249720"/>
    </source>
</evidence>
<evidence type="ECO:0000256" key="4">
    <source>
        <dbReference type="PROSITE-ProRule" id="PRU00433"/>
    </source>
</evidence>
<dbReference type="OrthoDB" id="9814063at2"/>
<name>A0A2W7S8Y5_9BACT</name>
<feature type="domain" description="Cytochrome c" evidence="6">
    <location>
        <begin position="369"/>
        <end position="450"/>
    </location>
</feature>
<feature type="transmembrane region" description="Helical" evidence="5">
    <location>
        <begin position="302"/>
        <end position="321"/>
    </location>
</feature>
<dbReference type="GO" id="GO:0009055">
    <property type="term" value="F:electron transfer activity"/>
    <property type="evidence" value="ECO:0007669"/>
    <property type="project" value="InterPro"/>
</dbReference>
<keyword evidence="5" id="KW-1133">Transmembrane helix</keyword>
<evidence type="ECO:0000259" key="6">
    <source>
        <dbReference type="PROSITE" id="PS51007"/>
    </source>
</evidence>
<keyword evidence="5" id="KW-0812">Transmembrane</keyword>
<feature type="transmembrane region" description="Helical" evidence="5">
    <location>
        <begin position="238"/>
        <end position="261"/>
    </location>
</feature>
<dbReference type="AlphaFoldDB" id="A0A2W7S8Y5"/>
<feature type="transmembrane region" description="Helical" evidence="5">
    <location>
        <begin position="267"/>
        <end position="290"/>
    </location>
</feature>
<feature type="transmembrane region" description="Helical" evidence="5">
    <location>
        <begin position="113"/>
        <end position="133"/>
    </location>
</feature>
<dbReference type="RefSeq" id="WP_111294167.1">
    <property type="nucleotide sequence ID" value="NZ_QKZV01000003.1"/>
</dbReference>
<keyword evidence="8" id="KW-1185">Reference proteome</keyword>
<evidence type="ECO:0000313" key="7">
    <source>
        <dbReference type="EMBL" id="PZX63499.1"/>
    </source>
</evidence>
<protein>
    <submittedName>
        <fullName evidence="7">Cytochrome c</fullName>
    </submittedName>
</protein>
<keyword evidence="2 4" id="KW-0479">Metal-binding</keyword>
<keyword evidence="1 4" id="KW-0349">Heme</keyword>
<dbReference type="GO" id="GO:0046872">
    <property type="term" value="F:metal ion binding"/>
    <property type="evidence" value="ECO:0007669"/>
    <property type="project" value="UniProtKB-KW"/>
</dbReference>
<dbReference type="Gene3D" id="1.10.760.10">
    <property type="entry name" value="Cytochrome c-like domain"/>
    <property type="match status" value="1"/>
</dbReference>
<feature type="transmembrane region" description="Helical" evidence="5">
    <location>
        <begin position="197"/>
        <end position="217"/>
    </location>
</feature>
<accession>A0A2W7S8Y5</accession>
<keyword evidence="5" id="KW-0472">Membrane</keyword>
<dbReference type="SUPFAM" id="SSF46626">
    <property type="entry name" value="Cytochrome c"/>
    <property type="match status" value="1"/>
</dbReference>
<evidence type="ECO:0000256" key="2">
    <source>
        <dbReference type="ARBA" id="ARBA00022723"/>
    </source>
</evidence>
<dbReference type="Pfam" id="PF00034">
    <property type="entry name" value="Cytochrom_C"/>
    <property type="match status" value="1"/>
</dbReference>
<dbReference type="PROSITE" id="PS51007">
    <property type="entry name" value="CYTC"/>
    <property type="match status" value="1"/>
</dbReference>
<comment type="caution">
    <text evidence="7">The sequence shown here is derived from an EMBL/GenBank/DDBJ whole genome shotgun (WGS) entry which is preliminary data.</text>
</comment>
<reference evidence="7 8" key="1">
    <citation type="submission" date="2018-06" db="EMBL/GenBank/DDBJ databases">
        <title>Genomic Encyclopedia of Archaeal and Bacterial Type Strains, Phase II (KMG-II): from individual species to whole genera.</title>
        <authorList>
            <person name="Goeker M."/>
        </authorList>
    </citation>
    <scope>NUCLEOTIDE SEQUENCE [LARGE SCALE GENOMIC DNA]</scope>
    <source>
        <strain evidence="7 8">DSM 23241</strain>
    </source>
</reference>
<dbReference type="Proteomes" id="UP000249720">
    <property type="component" value="Unassembled WGS sequence"/>
</dbReference>
<dbReference type="InterPro" id="IPR036909">
    <property type="entry name" value="Cyt_c-like_dom_sf"/>
</dbReference>
<feature type="transmembrane region" description="Helical" evidence="5">
    <location>
        <begin position="28"/>
        <end position="58"/>
    </location>
</feature>
<sequence length="450" mass="50680">MNILFVHFLQVNTPVPRDIPIPLPLPEWLLVVLLVFSFLLHIVFVNLMLGGSIVTLWAEIKGLKNKFYDTLAYEVARTITVNKSLAVVLGVAPLLSINALYTIYFYSANALTGIMWILIIPLVAIAFLLTYLHKYTWHSMERFKILHIGIIALSVLLFLFIPLIFLVNINLMLFPEKWSSIHGFISALFLPNVFPRYFHFLFASLAVTGLFLFWYVGRKNYPFETIFPNNYTRYDVKKIAYSLTLGASVAQFLIGPIVLISLPSKGFGWGLLSIILLGASLALIAMWWIWKALSGPKEAINKRFGGIVVLMTITVLFMGSGRHVYRANALNPHRELMAIKTAEFEKLSANARLNVNKDEASQLSDNALSPVEKGAALFKTNCSICHQKDTKLVGPPITEMVSIYKNNISGLEQWIKAPGKKRPDYPQMPTLSQLSDADRENLAKYILSVQ</sequence>